<evidence type="ECO:0000313" key="1">
    <source>
        <dbReference type="EMBL" id="MBX51139.1"/>
    </source>
</evidence>
<proteinExistence type="predicted"/>
<sequence length="36" mass="4397">MCQVFHYLNFDAQSYFTFCLPMLFQELVVYSVVCYF</sequence>
<reference evidence="1" key="1">
    <citation type="submission" date="2018-02" db="EMBL/GenBank/DDBJ databases">
        <title>Rhizophora mucronata_Transcriptome.</title>
        <authorList>
            <person name="Meera S.P."/>
            <person name="Sreeshan A."/>
            <person name="Augustine A."/>
        </authorList>
    </citation>
    <scope>NUCLEOTIDE SEQUENCE</scope>
    <source>
        <tissue evidence="1">Leaf</tissue>
    </source>
</reference>
<accession>A0A2P2P8V6</accession>
<protein>
    <submittedName>
        <fullName evidence="1">Uncharacterized protein</fullName>
    </submittedName>
</protein>
<organism evidence="1">
    <name type="scientific">Rhizophora mucronata</name>
    <name type="common">Asiatic mangrove</name>
    <dbReference type="NCBI Taxonomy" id="61149"/>
    <lineage>
        <taxon>Eukaryota</taxon>
        <taxon>Viridiplantae</taxon>
        <taxon>Streptophyta</taxon>
        <taxon>Embryophyta</taxon>
        <taxon>Tracheophyta</taxon>
        <taxon>Spermatophyta</taxon>
        <taxon>Magnoliopsida</taxon>
        <taxon>eudicotyledons</taxon>
        <taxon>Gunneridae</taxon>
        <taxon>Pentapetalae</taxon>
        <taxon>rosids</taxon>
        <taxon>fabids</taxon>
        <taxon>Malpighiales</taxon>
        <taxon>Rhizophoraceae</taxon>
        <taxon>Rhizophora</taxon>
    </lineage>
</organism>
<name>A0A2P2P8V6_RHIMU</name>
<dbReference type="AlphaFoldDB" id="A0A2P2P8V6"/>
<dbReference type="EMBL" id="GGEC01070655">
    <property type="protein sequence ID" value="MBX51139.1"/>
    <property type="molecule type" value="Transcribed_RNA"/>
</dbReference>